<feature type="transmembrane region" description="Helical" evidence="7">
    <location>
        <begin position="449"/>
        <end position="467"/>
    </location>
</feature>
<evidence type="ECO:0000313" key="9">
    <source>
        <dbReference type="EMBL" id="GAA5142081.1"/>
    </source>
</evidence>
<feature type="transmembrane region" description="Helical" evidence="7">
    <location>
        <begin position="210"/>
        <end position="229"/>
    </location>
</feature>
<evidence type="ECO:0000256" key="5">
    <source>
        <dbReference type="ARBA" id="ARBA00022989"/>
    </source>
</evidence>
<comment type="caution">
    <text evidence="9">The sequence shown here is derived from an EMBL/GenBank/DDBJ whole genome shotgun (WGS) entry which is preliminary data.</text>
</comment>
<dbReference type="InterPro" id="IPR004638">
    <property type="entry name" value="EmrB-like"/>
</dbReference>
<proteinExistence type="predicted"/>
<feature type="transmembrane region" description="Helical" evidence="7">
    <location>
        <begin position="118"/>
        <end position="140"/>
    </location>
</feature>
<keyword evidence="6 7" id="KW-0472">Membrane</keyword>
<feature type="transmembrane region" description="Helical" evidence="7">
    <location>
        <begin position="146"/>
        <end position="168"/>
    </location>
</feature>
<dbReference type="Pfam" id="PF07690">
    <property type="entry name" value="MFS_1"/>
    <property type="match status" value="1"/>
</dbReference>
<accession>A0ABP9P8F9</accession>
<dbReference type="Gene3D" id="1.20.1250.20">
    <property type="entry name" value="MFS general substrate transporter like domains"/>
    <property type="match status" value="1"/>
</dbReference>
<dbReference type="EMBL" id="BAABJO010000057">
    <property type="protein sequence ID" value="GAA5142081.1"/>
    <property type="molecule type" value="Genomic_DNA"/>
</dbReference>
<keyword evidence="10" id="KW-1185">Reference proteome</keyword>
<protein>
    <submittedName>
        <fullName evidence="9">DHA2 family efflux MFS transporter permease subunit</fullName>
    </submittedName>
</protein>
<dbReference type="PROSITE" id="PS50850">
    <property type="entry name" value="MFS"/>
    <property type="match status" value="1"/>
</dbReference>
<feature type="domain" description="Major facilitator superfamily (MFS) profile" evidence="8">
    <location>
        <begin position="1"/>
        <end position="472"/>
    </location>
</feature>
<dbReference type="Proteomes" id="UP001500804">
    <property type="component" value="Unassembled WGS sequence"/>
</dbReference>
<evidence type="ECO:0000313" key="10">
    <source>
        <dbReference type="Proteomes" id="UP001500804"/>
    </source>
</evidence>
<dbReference type="InterPro" id="IPR011701">
    <property type="entry name" value="MFS"/>
</dbReference>
<evidence type="ECO:0000256" key="6">
    <source>
        <dbReference type="ARBA" id="ARBA00023136"/>
    </source>
</evidence>
<feature type="transmembrane region" description="Helical" evidence="7">
    <location>
        <begin position="250"/>
        <end position="271"/>
    </location>
</feature>
<dbReference type="InterPro" id="IPR020846">
    <property type="entry name" value="MFS_dom"/>
</dbReference>
<feature type="transmembrane region" description="Helical" evidence="7">
    <location>
        <begin position="59"/>
        <end position="78"/>
    </location>
</feature>
<evidence type="ECO:0000256" key="1">
    <source>
        <dbReference type="ARBA" id="ARBA00004651"/>
    </source>
</evidence>
<keyword evidence="4 7" id="KW-0812">Transmembrane</keyword>
<name>A0ABP9P8F9_9PSEU</name>
<dbReference type="SUPFAM" id="SSF103473">
    <property type="entry name" value="MFS general substrate transporter"/>
    <property type="match status" value="2"/>
</dbReference>
<feature type="transmembrane region" description="Helical" evidence="7">
    <location>
        <begin position="84"/>
        <end position="106"/>
    </location>
</feature>
<evidence type="ECO:0000256" key="7">
    <source>
        <dbReference type="SAM" id="Phobius"/>
    </source>
</evidence>
<gene>
    <name evidence="9" type="ORF">GCM10023320_81980</name>
</gene>
<organism evidence="9 10">
    <name type="scientific">Pseudonocardia adelaidensis</name>
    <dbReference type="NCBI Taxonomy" id="648754"/>
    <lineage>
        <taxon>Bacteria</taxon>
        <taxon>Bacillati</taxon>
        <taxon>Actinomycetota</taxon>
        <taxon>Actinomycetes</taxon>
        <taxon>Pseudonocardiales</taxon>
        <taxon>Pseudonocardiaceae</taxon>
        <taxon>Pseudonocardia</taxon>
    </lineage>
</organism>
<dbReference type="CDD" id="cd17503">
    <property type="entry name" value="MFS_LmrB_MDR_like"/>
    <property type="match status" value="1"/>
</dbReference>
<feature type="transmembrane region" description="Helical" evidence="7">
    <location>
        <begin position="29"/>
        <end position="50"/>
    </location>
</feature>
<feature type="transmembrane region" description="Helical" evidence="7">
    <location>
        <begin position="180"/>
        <end position="198"/>
    </location>
</feature>
<dbReference type="PANTHER" id="PTHR42718">
    <property type="entry name" value="MAJOR FACILITATOR SUPERFAMILY MULTIDRUG TRANSPORTER MFSC"/>
    <property type="match status" value="1"/>
</dbReference>
<evidence type="ECO:0000259" key="8">
    <source>
        <dbReference type="PROSITE" id="PS50850"/>
    </source>
</evidence>
<evidence type="ECO:0000256" key="4">
    <source>
        <dbReference type="ARBA" id="ARBA00022692"/>
    </source>
</evidence>
<dbReference type="Gene3D" id="1.20.1720.10">
    <property type="entry name" value="Multidrug resistance protein D"/>
    <property type="match status" value="1"/>
</dbReference>
<sequence>MFMSVLNTTSVNVALTRMAADLSASTDDIQWVATAYNLCLGVVVPASAWLGDRLGLKRLYLASLVGFCVASMLCGLAGNLTSEILFRILQAAPGGMLPVTCMTILYRIVPRRQTGTAMGLYGLGMVVAPAVGPTLGGYLVEYASWRLVYFVNVPVGVVGLVAAALLLPQLPGQPGRRFDALGFACIAGGLFALLLAASEGEDWGWTSYRVVILFIAALLLLALFVVIELEVSDPLLDVRALRNRPLLNSLALIALQSIGLFAVSFYVPVFLQEGQGLTALNTGFVLLPQGLVMMVCMPLAGRITDRFGARWPAVVGLALSGIGLLMLAEVNPDMTRGEFIAALMLRAVGPGVAMMPITTSGISSLPAHLAGAGSAFNQLVQRVTAALGLAVLTAMSTEQQAQLWAGRSALVRPASDARLHEMAERGADGLAPLYQALKLDVLAQAYSDVFLVCGVVTLASVPLALFIRSPKHRRPVG</sequence>
<dbReference type="PANTHER" id="PTHR42718:SF46">
    <property type="entry name" value="BLR6921 PROTEIN"/>
    <property type="match status" value="1"/>
</dbReference>
<dbReference type="InterPro" id="IPR036259">
    <property type="entry name" value="MFS_trans_sf"/>
</dbReference>
<feature type="transmembrane region" description="Helical" evidence="7">
    <location>
        <begin position="277"/>
        <end position="299"/>
    </location>
</feature>
<keyword evidence="3" id="KW-1003">Cell membrane</keyword>
<keyword evidence="2" id="KW-0813">Transport</keyword>
<evidence type="ECO:0000256" key="2">
    <source>
        <dbReference type="ARBA" id="ARBA00022448"/>
    </source>
</evidence>
<keyword evidence="5 7" id="KW-1133">Transmembrane helix</keyword>
<comment type="subcellular location">
    <subcellularLocation>
        <location evidence="1">Cell membrane</location>
        <topology evidence="1">Multi-pass membrane protein</topology>
    </subcellularLocation>
</comment>
<reference evidence="10" key="1">
    <citation type="journal article" date="2019" name="Int. J. Syst. Evol. Microbiol.">
        <title>The Global Catalogue of Microorganisms (GCM) 10K type strain sequencing project: providing services to taxonomists for standard genome sequencing and annotation.</title>
        <authorList>
            <consortium name="The Broad Institute Genomics Platform"/>
            <consortium name="The Broad Institute Genome Sequencing Center for Infectious Disease"/>
            <person name="Wu L."/>
            <person name="Ma J."/>
        </authorList>
    </citation>
    <scope>NUCLEOTIDE SEQUENCE [LARGE SCALE GENOMIC DNA]</scope>
    <source>
        <strain evidence="10">JCM 18302</strain>
    </source>
</reference>
<feature type="transmembrane region" description="Helical" evidence="7">
    <location>
        <begin position="311"/>
        <end position="328"/>
    </location>
</feature>
<dbReference type="NCBIfam" id="TIGR00711">
    <property type="entry name" value="efflux_EmrB"/>
    <property type="match status" value="1"/>
</dbReference>
<evidence type="ECO:0000256" key="3">
    <source>
        <dbReference type="ARBA" id="ARBA00022475"/>
    </source>
</evidence>